<dbReference type="AlphaFoldDB" id="A0A9D6V6R5"/>
<proteinExistence type="predicted"/>
<name>A0A9D6V6R5_9BACT</name>
<reference evidence="1" key="1">
    <citation type="submission" date="2020-07" db="EMBL/GenBank/DDBJ databases">
        <title>Huge and variable diversity of episymbiotic CPR bacteria and DPANN archaea in groundwater ecosystems.</title>
        <authorList>
            <person name="He C.Y."/>
            <person name="Keren R."/>
            <person name="Whittaker M."/>
            <person name="Farag I.F."/>
            <person name="Doudna J."/>
            <person name="Cate J.H.D."/>
            <person name="Banfield J.F."/>
        </authorList>
    </citation>
    <scope>NUCLEOTIDE SEQUENCE</scope>
    <source>
        <strain evidence="1">NC_groundwater_1664_Pr3_B-0.1um_52_9</strain>
    </source>
</reference>
<organism evidence="1 2">
    <name type="scientific">Desulfomonile tiedjei</name>
    <dbReference type="NCBI Taxonomy" id="2358"/>
    <lineage>
        <taxon>Bacteria</taxon>
        <taxon>Pseudomonadati</taxon>
        <taxon>Thermodesulfobacteriota</taxon>
        <taxon>Desulfomonilia</taxon>
        <taxon>Desulfomonilales</taxon>
        <taxon>Desulfomonilaceae</taxon>
        <taxon>Desulfomonile</taxon>
    </lineage>
</organism>
<gene>
    <name evidence="1" type="ORF">HY912_16070</name>
</gene>
<evidence type="ECO:0000313" key="2">
    <source>
        <dbReference type="Proteomes" id="UP000807825"/>
    </source>
</evidence>
<dbReference type="Proteomes" id="UP000807825">
    <property type="component" value="Unassembled WGS sequence"/>
</dbReference>
<accession>A0A9D6V6R5</accession>
<sequence length="98" mass="10584">MTKQTGSFFKNAPLVCPNCGDEYLRYQGVEVYCRDKEGGDLGSMTRVSGGGTSITRGMEGNPSKRGDGVVITFACETCDYKSKMVIAQEGGQAFFSME</sequence>
<dbReference type="EMBL" id="JACRDE010000419">
    <property type="protein sequence ID" value="MBI5251006.1"/>
    <property type="molecule type" value="Genomic_DNA"/>
</dbReference>
<comment type="caution">
    <text evidence="1">The sequence shown here is derived from an EMBL/GenBank/DDBJ whole genome shotgun (WGS) entry which is preliminary data.</text>
</comment>
<evidence type="ECO:0000313" key="1">
    <source>
        <dbReference type="EMBL" id="MBI5251006.1"/>
    </source>
</evidence>
<protein>
    <submittedName>
        <fullName evidence="1">Uncharacterized protein</fullName>
    </submittedName>
</protein>